<evidence type="ECO:0000313" key="9">
    <source>
        <dbReference type="EMBL" id="RKI92826.1"/>
    </source>
</evidence>
<dbReference type="GO" id="GO:0004252">
    <property type="term" value="F:serine-type endopeptidase activity"/>
    <property type="evidence" value="ECO:0007669"/>
    <property type="project" value="InterPro"/>
</dbReference>
<name>A0A3A9B074_9FIRM</name>
<dbReference type="EMBL" id="RAYQ01000004">
    <property type="protein sequence ID" value="RKI92826.1"/>
    <property type="molecule type" value="Genomic_DNA"/>
</dbReference>
<evidence type="ECO:0000256" key="7">
    <source>
        <dbReference type="RuleBase" id="RU362042"/>
    </source>
</evidence>
<dbReference type="InterPro" id="IPR000223">
    <property type="entry name" value="Pept_S26A_signal_pept_1"/>
</dbReference>
<comment type="catalytic activity">
    <reaction evidence="1 7">
        <text>Cleavage of hydrophobic, N-terminal signal or leader sequences from secreted and periplasmic proteins.</text>
        <dbReference type="EC" id="3.4.21.89"/>
    </reaction>
</comment>
<evidence type="ECO:0000256" key="1">
    <source>
        <dbReference type="ARBA" id="ARBA00000677"/>
    </source>
</evidence>
<keyword evidence="10" id="KW-1185">Reference proteome</keyword>
<evidence type="ECO:0000256" key="5">
    <source>
        <dbReference type="ARBA" id="ARBA00022801"/>
    </source>
</evidence>
<dbReference type="GO" id="GO:0006465">
    <property type="term" value="P:signal peptide processing"/>
    <property type="evidence" value="ECO:0007669"/>
    <property type="project" value="InterPro"/>
</dbReference>
<feature type="domain" description="Peptidase S26" evidence="8">
    <location>
        <begin position="35"/>
        <end position="187"/>
    </location>
</feature>
<comment type="subcellular location">
    <subcellularLocation>
        <location evidence="2">Cell membrane</location>
        <topology evidence="2">Single-pass type II membrane protein</topology>
    </subcellularLocation>
    <subcellularLocation>
        <location evidence="7">Membrane</location>
        <topology evidence="7">Single-pass type II membrane protein</topology>
    </subcellularLocation>
</comment>
<dbReference type="AlphaFoldDB" id="A0A3A9B074"/>
<comment type="similarity">
    <text evidence="3 7">Belongs to the peptidase S26 family.</text>
</comment>
<dbReference type="InterPro" id="IPR019757">
    <property type="entry name" value="Pept_S26A_signal_pept_1_Lys-AS"/>
</dbReference>
<evidence type="ECO:0000256" key="3">
    <source>
        <dbReference type="ARBA" id="ARBA00009370"/>
    </source>
</evidence>
<evidence type="ECO:0000313" key="10">
    <source>
        <dbReference type="Proteomes" id="UP000280696"/>
    </source>
</evidence>
<dbReference type="PRINTS" id="PR00727">
    <property type="entry name" value="LEADERPTASE"/>
</dbReference>
<organism evidence="9 10">
    <name type="scientific">Parablautia intestinalis</name>
    <dbReference type="NCBI Taxonomy" id="2320100"/>
    <lineage>
        <taxon>Bacteria</taxon>
        <taxon>Bacillati</taxon>
        <taxon>Bacillota</taxon>
        <taxon>Clostridia</taxon>
        <taxon>Lachnospirales</taxon>
        <taxon>Lachnospiraceae</taxon>
        <taxon>Parablautia</taxon>
    </lineage>
</organism>
<keyword evidence="7" id="KW-0472">Membrane</keyword>
<feature type="active site" evidence="6">
    <location>
        <position position="60"/>
    </location>
</feature>
<dbReference type="InterPro" id="IPR019533">
    <property type="entry name" value="Peptidase_S26"/>
</dbReference>
<keyword evidence="7" id="KW-1133">Transmembrane helix</keyword>
<reference evidence="9 10" key="1">
    <citation type="submission" date="2018-09" db="EMBL/GenBank/DDBJ databases">
        <title>Murine metabolic-syndrome-specific gut microbial biobank.</title>
        <authorList>
            <person name="Liu C."/>
        </authorList>
    </citation>
    <scope>NUCLEOTIDE SEQUENCE [LARGE SCALE GENOMIC DNA]</scope>
    <source>
        <strain evidence="9 10">0.1xD8-82</strain>
    </source>
</reference>
<keyword evidence="7" id="KW-0645">Protease</keyword>
<keyword evidence="7" id="KW-0812">Transmembrane</keyword>
<feature type="transmembrane region" description="Helical" evidence="7">
    <location>
        <begin position="29"/>
        <end position="52"/>
    </location>
</feature>
<dbReference type="GO" id="GO:0009003">
    <property type="term" value="F:signal peptidase activity"/>
    <property type="evidence" value="ECO:0007669"/>
    <property type="project" value="UniProtKB-EC"/>
</dbReference>
<dbReference type="InterPro" id="IPR036286">
    <property type="entry name" value="LexA/Signal_pep-like_sf"/>
</dbReference>
<dbReference type="OrthoDB" id="9802919at2"/>
<keyword evidence="5 7" id="KW-0378">Hydrolase</keyword>
<dbReference type="Pfam" id="PF10502">
    <property type="entry name" value="Peptidase_S26"/>
    <property type="match status" value="1"/>
</dbReference>
<proteinExistence type="inferred from homology"/>
<dbReference type="NCBIfam" id="TIGR02227">
    <property type="entry name" value="sigpep_I_bact"/>
    <property type="match status" value="1"/>
</dbReference>
<dbReference type="PANTHER" id="PTHR43390">
    <property type="entry name" value="SIGNAL PEPTIDASE I"/>
    <property type="match status" value="1"/>
</dbReference>
<evidence type="ECO:0000256" key="2">
    <source>
        <dbReference type="ARBA" id="ARBA00004401"/>
    </source>
</evidence>
<feature type="active site" evidence="6">
    <location>
        <position position="104"/>
    </location>
</feature>
<dbReference type="PROSITE" id="PS00760">
    <property type="entry name" value="SPASE_I_2"/>
    <property type="match status" value="1"/>
</dbReference>
<accession>A0A3A9B074</accession>
<dbReference type="SUPFAM" id="SSF51306">
    <property type="entry name" value="LexA/Signal peptidase"/>
    <property type="match status" value="1"/>
</dbReference>
<dbReference type="PROSITE" id="PS00761">
    <property type="entry name" value="SPASE_I_3"/>
    <property type="match status" value="1"/>
</dbReference>
<dbReference type="CDD" id="cd06530">
    <property type="entry name" value="S26_SPase_I"/>
    <property type="match status" value="1"/>
</dbReference>
<evidence type="ECO:0000259" key="8">
    <source>
        <dbReference type="Pfam" id="PF10502"/>
    </source>
</evidence>
<dbReference type="Proteomes" id="UP000280696">
    <property type="component" value="Unassembled WGS sequence"/>
</dbReference>
<gene>
    <name evidence="9" type="primary">lepB</name>
    <name evidence="9" type="ORF">D7V94_05785</name>
</gene>
<evidence type="ECO:0000256" key="6">
    <source>
        <dbReference type="PIRSR" id="PIRSR600223-1"/>
    </source>
</evidence>
<dbReference type="GO" id="GO:0005886">
    <property type="term" value="C:plasma membrane"/>
    <property type="evidence" value="ECO:0007669"/>
    <property type="project" value="UniProtKB-SubCell"/>
</dbReference>
<sequence length="199" mass="22616">MRNERMARHKGLTFYEKKKRISREMVREIFVTLFYCFAAILLAFVIVFSVGMKISSIGVSMEPELYNGQEVLINRFIYRILSPGRGDIIAFLPNGNPNSHYYLKRVIGLPGERVQIINGYVYINGDLLAEDESYDKIADAGIAETEILLESDEYFVLGDNRNMSEDSRSGNIGPVKKETVIGKAWFKMSCGEETMGFVK</sequence>
<dbReference type="EC" id="3.4.21.89" evidence="4 7"/>
<evidence type="ECO:0000256" key="4">
    <source>
        <dbReference type="ARBA" id="ARBA00013208"/>
    </source>
</evidence>
<comment type="caution">
    <text evidence="9">The sequence shown here is derived from an EMBL/GenBank/DDBJ whole genome shotgun (WGS) entry which is preliminary data.</text>
</comment>
<dbReference type="InterPro" id="IPR019758">
    <property type="entry name" value="Pept_S26A_signal_pept_1_CS"/>
</dbReference>
<dbReference type="PANTHER" id="PTHR43390:SF1">
    <property type="entry name" value="CHLOROPLAST PROCESSING PEPTIDASE"/>
    <property type="match status" value="1"/>
</dbReference>
<dbReference type="Gene3D" id="2.10.109.10">
    <property type="entry name" value="Umud Fragment, subunit A"/>
    <property type="match status" value="1"/>
</dbReference>
<protein>
    <recommendedName>
        <fullName evidence="4 7">Signal peptidase I</fullName>
        <ecNumber evidence="4 7">3.4.21.89</ecNumber>
    </recommendedName>
</protein>